<dbReference type="AlphaFoldDB" id="B8B3K8"/>
<sequence length="74" mass="7523">MLPVKAGHGGGARGGCSFMVTHGGRSGITTSRASVAHGRPNARWCSVSMASLPKSLPSRENTKFTAGCPPLLGT</sequence>
<organism evidence="1 2">
    <name type="scientific">Oryza sativa subsp. indica</name>
    <name type="common">Rice</name>
    <dbReference type="NCBI Taxonomy" id="39946"/>
    <lineage>
        <taxon>Eukaryota</taxon>
        <taxon>Viridiplantae</taxon>
        <taxon>Streptophyta</taxon>
        <taxon>Embryophyta</taxon>
        <taxon>Tracheophyta</taxon>
        <taxon>Spermatophyta</taxon>
        <taxon>Magnoliopsida</taxon>
        <taxon>Liliopsida</taxon>
        <taxon>Poales</taxon>
        <taxon>Poaceae</taxon>
        <taxon>BOP clade</taxon>
        <taxon>Oryzoideae</taxon>
        <taxon>Oryzeae</taxon>
        <taxon>Oryzinae</taxon>
        <taxon>Oryza</taxon>
        <taxon>Oryza sativa</taxon>
    </lineage>
</organism>
<dbReference type="Gramene" id="BGIOSGA021055-TA">
    <property type="protein sequence ID" value="BGIOSGA021055-PA"/>
    <property type="gene ID" value="BGIOSGA021055"/>
</dbReference>
<dbReference type="Proteomes" id="UP000007015">
    <property type="component" value="Chromosome 6"/>
</dbReference>
<evidence type="ECO:0000313" key="1">
    <source>
        <dbReference type="EMBL" id="EEC80798.1"/>
    </source>
</evidence>
<dbReference type="EMBL" id="CM000131">
    <property type="protein sequence ID" value="EEC80798.1"/>
    <property type="molecule type" value="Genomic_DNA"/>
</dbReference>
<reference evidence="1 2" key="1">
    <citation type="journal article" date="2005" name="PLoS Biol.">
        <title>The genomes of Oryza sativa: a history of duplications.</title>
        <authorList>
            <person name="Yu J."/>
            <person name="Wang J."/>
            <person name="Lin W."/>
            <person name="Li S."/>
            <person name="Li H."/>
            <person name="Zhou J."/>
            <person name="Ni P."/>
            <person name="Dong W."/>
            <person name="Hu S."/>
            <person name="Zeng C."/>
            <person name="Zhang J."/>
            <person name="Zhang Y."/>
            <person name="Li R."/>
            <person name="Xu Z."/>
            <person name="Li S."/>
            <person name="Li X."/>
            <person name="Zheng H."/>
            <person name="Cong L."/>
            <person name="Lin L."/>
            <person name="Yin J."/>
            <person name="Geng J."/>
            <person name="Li G."/>
            <person name="Shi J."/>
            <person name="Liu J."/>
            <person name="Lv H."/>
            <person name="Li J."/>
            <person name="Wang J."/>
            <person name="Deng Y."/>
            <person name="Ran L."/>
            <person name="Shi X."/>
            <person name="Wang X."/>
            <person name="Wu Q."/>
            <person name="Li C."/>
            <person name="Ren X."/>
            <person name="Wang J."/>
            <person name="Wang X."/>
            <person name="Li D."/>
            <person name="Liu D."/>
            <person name="Zhang X."/>
            <person name="Ji Z."/>
            <person name="Zhao W."/>
            <person name="Sun Y."/>
            <person name="Zhang Z."/>
            <person name="Bao J."/>
            <person name="Han Y."/>
            <person name="Dong L."/>
            <person name="Ji J."/>
            <person name="Chen P."/>
            <person name="Wu S."/>
            <person name="Liu J."/>
            <person name="Xiao Y."/>
            <person name="Bu D."/>
            <person name="Tan J."/>
            <person name="Yang L."/>
            <person name="Ye C."/>
            <person name="Zhang J."/>
            <person name="Xu J."/>
            <person name="Zhou Y."/>
            <person name="Yu Y."/>
            <person name="Zhang B."/>
            <person name="Zhuang S."/>
            <person name="Wei H."/>
            <person name="Liu B."/>
            <person name="Lei M."/>
            <person name="Yu H."/>
            <person name="Li Y."/>
            <person name="Xu H."/>
            <person name="Wei S."/>
            <person name="He X."/>
            <person name="Fang L."/>
            <person name="Zhang Z."/>
            <person name="Zhang Y."/>
            <person name="Huang X."/>
            <person name="Su Z."/>
            <person name="Tong W."/>
            <person name="Li J."/>
            <person name="Tong Z."/>
            <person name="Li S."/>
            <person name="Ye J."/>
            <person name="Wang L."/>
            <person name="Fang L."/>
            <person name="Lei T."/>
            <person name="Chen C."/>
            <person name="Chen H."/>
            <person name="Xu Z."/>
            <person name="Li H."/>
            <person name="Huang H."/>
            <person name="Zhang F."/>
            <person name="Xu H."/>
            <person name="Li N."/>
            <person name="Zhao C."/>
            <person name="Li S."/>
            <person name="Dong L."/>
            <person name="Huang Y."/>
            <person name="Li L."/>
            <person name="Xi Y."/>
            <person name="Qi Q."/>
            <person name="Li W."/>
            <person name="Zhang B."/>
            <person name="Hu W."/>
            <person name="Zhang Y."/>
            <person name="Tian X."/>
            <person name="Jiao Y."/>
            <person name="Liang X."/>
            <person name="Jin J."/>
            <person name="Gao L."/>
            <person name="Zheng W."/>
            <person name="Hao B."/>
            <person name="Liu S."/>
            <person name="Wang W."/>
            <person name="Yuan L."/>
            <person name="Cao M."/>
            <person name="McDermott J."/>
            <person name="Samudrala R."/>
            <person name="Wang J."/>
            <person name="Wong G.K."/>
            <person name="Yang H."/>
        </authorList>
    </citation>
    <scope>NUCLEOTIDE SEQUENCE [LARGE SCALE GENOMIC DNA]</scope>
    <source>
        <strain evidence="2">cv. 93-11</strain>
    </source>
</reference>
<protein>
    <submittedName>
        <fullName evidence="1">Uncharacterized protein</fullName>
    </submittedName>
</protein>
<evidence type="ECO:0000313" key="2">
    <source>
        <dbReference type="Proteomes" id="UP000007015"/>
    </source>
</evidence>
<proteinExistence type="predicted"/>
<keyword evidence="2" id="KW-1185">Reference proteome</keyword>
<dbReference type="HOGENOM" id="CLU_2692159_0_0_1"/>
<gene>
    <name evidence="1" type="ORF">OsI_23338</name>
</gene>
<accession>B8B3K8</accession>
<name>B8B3K8_ORYSI</name>